<proteinExistence type="predicted"/>
<reference evidence="3" key="1">
    <citation type="journal article" date="2019" name="Int. J. Syst. Evol. Microbiol.">
        <title>The Global Catalogue of Microorganisms (GCM) 10K type strain sequencing project: providing services to taxonomists for standard genome sequencing and annotation.</title>
        <authorList>
            <consortium name="The Broad Institute Genomics Platform"/>
            <consortium name="The Broad Institute Genome Sequencing Center for Infectious Disease"/>
            <person name="Wu L."/>
            <person name="Ma J."/>
        </authorList>
    </citation>
    <scope>NUCLEOTIDE SEQUENCE [LARGE SCALE GENOMIC DNA]</scope>
    <source>
        <strain evidence="3">JCM 17316</strain>
    </source>
</reference>
<sequence length="556" mass="59344">MPEKVATRNEAETHYRELVRLAYFVQPGRARRVYRMAVARRIVDEVVTRRPRGDLARQRTRVLRRAMRPSRRLRIGLGPWLRALPARLPDAALTAALADLEPPVRVAWVLRRVEGMRRYAVRDQLLRLRVRDPWPVIDAADAAELPDLEPPDAFAFGPGMDHPVRRRPLIPVAAAVALTAALGGALVVTENEGSLAGGEGPADDRRLHLLTAGPGARRGGPARLDVWPARGDLAGDRRVTTRALRAWARSPAAPRPPGRGDVGAQLLFAGHVDGVPTALLRNGDRVARYSGQGRPVEIFTAAAGDGSTPLPLGGGRYLLAPWDTRAATPGGRKVRVDAGVTERVPAPKTPCGRGPLLRLEGADGTRTVGDLGFPRPAVLTQRPAASDPDARRPAPDGRGAKDASGARAAAPLTADGVRLWDRVACALPRPERPVTEASARQFWTGALPHGGGTAEWVCTNLSFTAGGPAGEATLLRRGAHHATGSCDAARPVSGTWWQAPSGRWYYLAAAGPGLVPHIQSEGALRATEVRGRLLVASSPRSAHHSGVPITLTARAR</sequence>
<accession>A0ABP6UHA8</accession>
<feature type="region of interest" description="Disordered" evidence="1">
    <location>
        <begin position="367"/>
        <end position="410"/>
    </location>
</feature>
<organism evidence="2 3">
    <name type="scientific">Actinomadura keratinilytica</name>
    <dbReference type="NCBI Taxonomy" id="547461"/>
    <lineage>
        <taxon>Bacteria</taxon>
        <taxon>Bacillati</taxon>
        <taxon>Actinomycetota</taxon>
        <taxon>Actinomycetes</taxon>
        <taxon>Streptosporangiales</taxon>
        <taxon>Thermomonosporaceae</taxon>
        <taxon>Actinomadura</taxon>
    </lineage>
</organism>
<name>A0ABP6UHA8_9ACTN</name>
<dbReference type="Proteomes" id="UP001500266">
    <property type="component" value="Unassembled WGS sequence"/>
</dbReference>
<evidence type="ECO:0000313" key="3">
    <source>
        <dbReference type="Proteomes" id="UP001500266"/>
    </source>
</evidence>
<feature type="compositionally biased region" description="Basic and acidic residues" evidence="1">
    <location>
        <begin position="388"/>
        <end position="401"/>
    </location>
</feature>
<dbReference type="EMBL" id="BAABDO010000189">
    <property type="protein sequence ID" value="GAA3508176.1"/>
    <property type="molecule type" value="Genomic_DNA"/>
</dbReference>
<evidence type="ECO:0000313" key="2">
    <source>
        <dbReference type="EMBL" id="GAA3508176.1"/>
    </source>
</evidence>
<evidence type="ECO:0000256" key="1">
    <source>
        <dbReference type="SAM" id="MobiDB-lite"/>
    </source>
</evidence>
<keyword evidence="3" id="KW-1185">Reference proteome</keyword>
<protein>
    <submittedName>
        <fullName evidence="2">Uncharacterized protein</fullName>
    </submittedName>
</protein>
<gene>
    <name evidence="2" type="ORF">GCM10022416_61970</name>
</gene>
<comment type="caution">
    <text evidence="2">The sequence shown here is derived from an EMBL/GenBank/DDBJ whole genome shotgun (WGS) entry which is preliminary data.</text>
</comment>